<dbReference type="AlphaFoldDB" id="A0A4R5LM46"/>
<dbReference type="Proteomes" id="UP000295606">
    <property type="component" value="Unassembled WGS sequence"/>
</dbReference>
<evidence type="ECO:0000313" key="3">
    <source>
        <dbReference type="Proteomes" id="UP000295606"/>
    </source>
</evidence>
<feature type="chain" id="PRO_5020234335" evidence="1">
    <location>
        <begin position="23"/>
        <end position="178"/>
    </location>
</feature>
<comment type="caution">
    <text evidence="2">The sequence shown here is derived from an EMBL/GenBank/DDBJ whole genome shotgun (WGS) entry which is preliminary data.</text>
</comment>
<evidence type="ECO:0000256" key="1">
    <source>
        <dbReference type="SAM" id="SignalP"/>
    </source>
</evidence>
<protein>
    <submittedName>
        <fullName evidence="2">Uncharacterized protein</fullName>
    </submittedName>
</protein>
<accession>A0A4R5LM46</accession>
<reference evidence="2 3" key="1">
    <citation type="submission" date="2019-03" db="EMBL/GenBank/DDBJ databases">
        <title>Paraburkholderia sp. isolated from native Mimosa gymnas in Guartela State Park, Brazil.</title>
        <authorList>
            <person name="Paulitsch F."/>
            <person name="Hungria M."/>
            <person name="Delamuta J.R.M."/>
            <person name="Ribeiro R.A."/>
            <person name="Dall'Agnol R."/>
            <person name="Silva J.S.B."/>
        </authorList>
    </citation>
    <scope>NUCLEOTIDE SEQUENCE [LARGE SCALE GENOMIC DNA]</scope>
    <source>
        <strain evidence="2 3">CNPSo 3008</strain>
    </source>
</reference>
<proteinExistence type="predicted"/>
<feature type="signal peptide" evidence="1">
    <location>
        <begin position="1"/>
        <end position="22"/>
    </location>
</feature>
<organism evidence="2 3">
    <name type="scientific">Paraburkholderia guartelaensis</name>
    <dbReference type="NCBI Taxonomy" id="2546446"/>
    <lineage>
        <taxon>Bacteria</taxon>
        <taxon>Pseudomonadati</taxon>
        <taxon>Pseudomonadota</taxon>
        <taxon>Betaproteobacteria</taxon>
        <taxon>Burkholderiales</taxon>
        <taxon>Burkholderiaceae</taxon>
        <taxon>Paraburkholderia</taxon>
    </lineage>
</organism>
<sequence length="178" mass="19570">MTCLNEKIVGAAFFMLSGYAFAQSTGVNIPETMTVANIPSMPMEVVPVLPPEPLAYLHRYEMEYQANQPKPFYAQVESFYSAPVARDKYHYDFVKSAPGSSYSAQQAARPTSDYLQMGPSTAPQISILEVPDSTLNIGAQPQRRLSLTVDEWVFSATARVAVLHSHSTGATVTVRRGF</sequence>
<dbReference type="RefSeq" id="WP_133179458.1">
    <property type="nucleotide sequence ID" value="NZ_SMOD01000001.1"/>
</dbReference>
<dbReference type="EMBL" id="SMOD01000001">
    <property type="protein sequence ID" value="TDG10924.1"/>
    <property type="molecule type" value="Genomic_DNA"/>
</dbReference>
<gene>
    <name evidence="2" type="ORF">E1N52_01305</name>
</gene>
<name>A0A4R5LM46_9BURK</name>
<dbReference type="OrthoDB" id="8941471at2"/>
<keyword evidence="1" id="KW-0732">Signal</keyword>
<evidence type="ECO:0000313" key="2">
    <source>
        <dbReference type="EMBL" id="TDG10924.1"/>
    </source>
</evidence>